<dbReference type="SUPFAM" id="SSF56112">
    <property type="entry name" value="Protein kinase-like (PK-like)"/>
    <property type="match status" value="1"/>
</dbReference>
<evidence type="ECO:0000256" key="12">
    <source>
        <dbReference type="ARBA" id="ARBA00022840"/>
    </source>
</evidence>
<evidence type="ECO:0000313" key="20">
    <source>
        <dbReference type="Proteomes" id="UP000467840"/>
    </source>
</evidence>
<keyword evidence="14 17" id="KW-0472">Membrane</keyword>
<evidence type="ECO:0000256" key="15">
    <source>
        <dbReference type="ARBA" id="ARBA00023180"/>
    </source>
</evidence>
<evidence type="ECO:0000256" key="10">
    <source>
        <dbReference type="ARBA" id="ARBA00022741"/>
    </source>
</evidence>
<feature type="binding site" evidence="16">
    <location>
        <position position="380"/>
    </location>
    <ligand>
        <name>ATP</name>
        <dbReference type="ChEBI" id="CHEBI:30616"/>
    </ligand>
</feature>
<evidence type="ECO:0000256" key="11">
    <source>
        <dbReference type="ARBA" id="ARBA00022777"/>
    </source>
</evidence>
<protein>
    <recommendedName>
        <fullName evidence="3">non-specific serine/threonine protein kinase</fullName>
        <ecNumber evidence="3">2.7.11.1</ecNumber>
    </recommendedName>
</protein>
<keyword evidence="13 17" id="KW-1133">Transmembrane helix</keyword>
<dbReference type="InterPro" id="IPR013210">
    <property type="entry name" value="LRR_N_plant-typ"/>
</dbReference>
<dbReference type="InterPro" id="IPR008271">
    <property type="entry name" value="Ser/Thr_kinase_AS"/>
</dbReference>
<evidence type="ECO:0000256" key="13">
    <source>
        <dbReference type="ARBA" id="ARBA00022989"/>
    </source>
</evidence>
<dbReference type="SUPFAM" id="SSF52058">
    <property type="entry name" value="L domain-like"/>
    <property type="match status" value="1"/>
</dbReference>
<dbReference type="Pfam" id="PF08263">
    <property type="entry name" value="LRRNT_2"/>
    <property type="match status" value="1"/>
</dbReference>
<dbReference type="InterPro" id="IPR032675">
    <property type="entry name" value="LRR_dom_sf"/>
</dbReference>
<sequence>MHKLPVLIPQKVFFFSPLVFTFDFLFPILQLIIQFDALRAARNSLIDPYNNLRNWDKGDPCTSNWTGDLGYDTVSTDGYWHVQELDFMWNELNGSIPKEIGNISPLKLLLLNGNKLSGSLTDELGYLSHLDRLQLDENEISGPIPKSYANLSKVKHLHFNNNSISGQIPSTLSNLSDLRHLLLDNNNLSGNLPPGLSKLPQLRVLSLRNCTLHGAVPHFSSIPNLYYWDLSRNYLTGDILSKFPVNMTTIDLSDNRLNGTIPGSLSNLPVLQRLSLENNLFTDSVPTNIWQKMSFNASARLTMLGGNPVCINANLPNNFCGSEAEGASKTSMKIDGVKFFTFREKAMATNNFSSLAQVGQGGYGKVYRGILSDNKIVAIKRAEQGSLQGQKEFLTEITLLSRLHHRNLVSLVGYCDEEGEQILVYEFMPNGTLRDWLSANAKEKLSFGMRLNIALGSAKGILYLHTEANPPVFHRDIKASNILLDSRLTAKVADFGLSRLAPVPNDEGNLPNHVTMAHQSGSLFSIIDSRMGSYPSQCVERFVSLALGCCHEKPKNRASMSEVVTELDNKLKMMPENDAIFSESMYPYSATSASSSSFYTSINPNASSSISGSDLMSDVIPTTTPR</sequence>
<keyword evidence="20" id="KW-1185">Reference proteome</keyword>
<dbReference type="Pfam" id="PF23598">
    <property type="entry name" value="LRR_14"/>
    <property type="match status" value="1"/>
</dbReference>
<dbReference type="InterPro" id="IPR000719">
    <property type="entry name" value="Prot_kinase_dom"/>
</dbReference>
<organism evidence="19 20">
    <name type="scientific">Hevea brasiliensis</name>
    <name type="common">Para rubber tree</name>
    <name type="synonym">Siphonia brasiliensis</name>
    <dbReference type="NCBI Taxonomy" id="3981"/>
    <lineage>
        <taxon>Eukaryota</taxon>
        <taxon>Viridiplantae</taxon>
        <taxon>Streptophyta</taxon>
        <taxon>Embryophyta</taxon>
        <taxon>Tracheophyta</taxon>
        <taxon>Spermatophyta</taxon>
        <taxon>Magnoliopsida</taxon>
        <taxon>eudicotyledons</taxon>
        <taxon>Gunneridae</taxon>
        <taxon>Pentapetalae</taxon>
        <taxon>rosids</taxon>
        <taxon>fabids</taxon>
        <taxon>Malpighiales</taxon>
        <taxon>Euphorbiaceae</taxon>
        <taxon>Crotonoideae</taxon>
        <taxon>Micrandreae</taxon>
        <taxon>Hevea</taxon>
    </lineage>
</organism>
<evidence type="ECO:0000256" key="2">
    <source>
        <dbReference type="ARBA" id="ARBA00008684"/>
    </source>
</evidence>
<evidence type="ECO:0000256" key="3">
    <source>
        <dbReference type="ARBA" id="ARBA00012513"/>
    </source>
</evidence>
<dbReference type="InterPro" id="IPR055414">
    <property type="entry name" value="LRR_R13L4/SHOC2-like"/>
</dbReference>
<evidence type="ECO:0000256" key="5">
    <source>
        <dbReference type="ARBA" id="ARBA00022614"/>
    </source>
</evidence>
<evidence type="ECO:0000256" key="8">
    <source>
        <dbReference type="ARBA" id="ARBA00022729"/>
    </source>
</evidence>
<comment type="caution">
    <text evidence="19">The sequence shown here is derived from an EMBL/GenBank/DDBJ whole genome shotgun (WGS) entry which is preliminary data.</text>
</comment>
<keyword evidence="4" id="KW-0723">Serine/threonine-protein kinase</keyword>
<dbReference type="SMART" id="SM00220">
    <property type="entry name" value="S_TKc"/>
    <property type="match status" value="1"/>
</dbReference>
<dbReference type="InterPro" id="IPR011009">
    <property type="entry name" value="Kinase-like_dom_sf"/>
</dbReference>
<keyword evidence="11" id="KW-0418">Kinase</keyword>
<dbReference type="EMBL" id="JAAGAX010000008">
    <property type="protein sequence ID" value="KAF2306591.1"/>
    <property type="molecule type" value="Genomic_DNA"/>
</dbReference>
<evidence type="ECO:0000256" key="14">
    <source>
        <dbReference type="ARBA" id="ARBA00023136"/>
    </source>
</evidence>
<accession>A0A6A6LYT3</accession>
<gene>
    <name evidence="19" type="ORF">GH714_019652</name>
</gene>
<evidence type="ECO:0000256" key="9">
    <source>
        <dbReference type="ARBA" id="ARBA00022737"/>
    </source>
</evidence>
<evidence type="ECO:0000256" key="1">
    <source>
        <dbReference type="ARBA" id="ARBA00004370"/>
    </source>
</evidence>
<dbReference type="FunFam" id="3.80.10.10:FF:000041">
    <property type="entry name" value="LRR receptor-like serine/threonine-protein kinase ERECTA"/>
    <property type="match status" value="1"/>
</dbReference>
<feature type="transmembrane region" description="Helical" evidence="17">
    <location>
        <begin position="12"/>
        <end position="33"/>
    </location>
</feature>
<dbReference type="Gene3D" id="1.10.510.10">
    <property type="entry name" value="Transferase(Phosphotransferase) domain 1"/>
    <property type="match status" value="2"/>
</dbReference>
<dbReference type="PROSITE" id="PS00108">
    <property type="entry name" value="PROTEIN_KINASE_ST"/>
    <property type="match status" value="1"/>
</dbReference>
<dbReference type="Gene3D" id="3.80.10.10">
    <property type="entry name" value="Ribonuclease Inhibitor"/>
    <property type="match status" value="2"/>
</dbReference>
<dbReference type="PANTHER" id="PTHR45974">
    <property type="entry name" value="RECEPTOR-LIKE PROTEIN 55"/>
    <property type="match status" value="1"/>
</dbReference>
<dbReference type="AlphaFoldDB" id="A0A6A6LYT3"/>
<keyword evidence="8" id="KW-0732">Signal</keyword>
<dbReference type="Gene3D" id="3.30.200.20">
    <property type="entry name" value="Phosphorylase Kinase, domain 1"/>
    <property type="match status" value="1"/>
</dbReference>
<evidence type="ECO:0000256" key="16">
    <source>
        <dbReference type="PROSITE-ProRule" id="PRU10141"/>
    </source>
</evidence>
<keyword evidence="10 16" id="KW-0547">Nucleotide-binding</keyword>
<dbReference type="GO" id="GO:0004674">
    <property type="term" value="F:protein serine/threonine kinase activity"/>
    <property type="evidence" value="ECO:0007669"/>
    <property type="project" value="UniProtKB-KW"/>
</dbReference>
<evidence type="ECO:0000256" key="4">
    <source>
        <dbReference type="ARBA" id="ARBA00022527"/>
    </source>
</evidence>
<dbReference type="PROSITE" id="PS50011">
    <property type="entry name" value="PROTEIN_KINASE_DOM"/>
    <property type="match status" value="1"/>
</dbReference>
<comment type="subcellular location">
    <subcellularLocation>
        <location evidence="1">Membrane</location>
    </subcellularLocation>
</comment>
<keyword evidence="5" id="KW-0433">Leucine-rich repeat</keyword>
<keyword evidence="6" id="KW-0808">Transferase</keyword>
<evidence type="ECO:0000313" key="19">
    <source>
        <dbReference type="EMBL" id="KAF2306591.1"/>
    </source>
</evidence>
<keyword evidence="12 16" id="KW-0067">ATP-binding</keyword>
<dbReference type="FunFam" id="3.30.200.20:FF:000328">
    <property type="entry name" value="Leucine-rich repeat protein kinase family protein"/>
    <property type="match status" value="1"/>
</dbReference>
<keyword evidence="7 17" id="KW-0812">Transmembrane</keyword>
<dbReference type="Proteomes" id="UP000467840">
    <property type="component" value="Chromosome 9"/>
</dbReference>
<dbReference type="InterPro" id="IPR001245">
    <property type="entry name" value="Ser-Thr/Tyr_kinase_cat_dom"/>
</dbReference>
<dbReference type="GO" id="GO:0005524">
    <property type="term" value="F:ATP binding"/>
    <property type="evidence" value="ECO:0007669"/>
    <property type="project" value="UniProtKB-UniRule"/>
</dbReference>
<reference evidence="19 20" key="1">
    <citation type="journal article" date="2020" name="Mol. Plant">
        <title>The Chromosome-Based Rubber Tree Genome Provides New Insights into Spurge Genome Evolution and Rubber Biosynthesis.</title>
        <authorList>
            <person name="Liu J."/>
            <person name="Shi C."/>
            <person name="Shi C.C."/>
            <person name="Li W."/>
            <person name="Zhang Q.J."/>
            <person name="Zhang Y."/>
            <person name="Li K."/>
            <person name="Lu H.F."/>
            <person name="Shi C."/>
            <person name="Zhu S.T."/>
            <person name="Xiao Z.Y."/>
            <person name="Nan H."/>
            <person name="Yue Y."/>
            <person name="Zhu X.G."/>
            <person name="Wu Y."/>
            <person name="Hong X.N."/>
            <person name="Fan G.Y."/>
            <person name="Tong Y."/>
            <person name="Zhang D."/>
            <person name="Mao C.L."/>
            <person name="Liu Y.L."/>
            <person name="Hao S.J."/>
            <person name="Liu W.Q."/>
            <person name="Lv M.Q."/>
            <person name="Zhang H.B."/>
            <person name="Liu Y."/>
            <person name="Hu-Tang G.R."/>
            <person name="Wang J.P."/>
            <person name="Wang J.H."/>
            <person name="Sun Y.H."/>
            <person name="Ni S.B."/>
            <person name="Chen W.B."/>
            <person name="Zhang X.C."/>
            <person name="Jiao Y.N."/>
            <person name="Eichler E.E."/>
            <person name="Li G.H."/>
            <person name="Liu X."/>
            <person name="Gao L.Z."/>
        </authorList>
    </citation>
    <scope>NUCLEOTIDE SEQUENCE [LARGE SCALE GENOMIC DNA]</scope>
    <source>
        <strain evidence="20">cv. GT1</strain>
        <tissue evidence="19">Leaf</tissue>
    </source>
</reference>
<evidence type="ECO:0000256" key="6">
    <source>
        <dbReference type="ARBA" id="ARBA00022679"/>
    </source>
</evidence>
<evidence type="ECO:0000259" key="18">
    <source>
        <dbReference type="PROSITE" id="PS50011"/>
    </source>
</evidence>
<comment type="similarity">
    <text evidence="2">Belongs to the protein kinase superfamily. Ser/Thr protein kinase family.</text>
</comment>
<evidence type="ECO:0000256" key="17">
    <source>
        <dbReference type="SAM" id="Phobius"/>
    </source>
</evidence>
<proteinExistence type="inferred from homology"/>
<dbReference type="Pfam" id="PF07714">
    <property type="entry name" value="PK_Tyr_Ser-Thr"/>
    <property type="match status" value="1"/>
</dbReference>
<dbReference type="EC" id="2.7.11.1" evidence="3"/>
<dbReference type="GO" id="GO:0016020">
    <property type="term" value="C:membrane"/>
    <property type="evidence" value="ECO:0007669"/>
    <property type="project" value="UniProtKB-SubCell"/>
</dbReference>
<keyword evidence="15" id="KW-0325">Glycoprotein</keyword>
<dbReference type="PROSITE" id="PS00107">
    <property type="entry name" value="PROTEIN_KINASE_ATP"/>
    <property type="match status" value="1"/>
</dbReference>
<dbReference type="PANTHER" id="PTHR45974:SF216">
    <property type="entry name" value="PROTEIN KINASE DOMAIN-CONTAINING PROTEIN"/>
    <property type="match status" value="1"/>
</dbReference>
<evidence type="ECO:0000256" key="7">
    <source>
        <dbReference type="ARBA" id="ARBA00022692"/>
    </source>
</evidence>
<feature type="domain" description="Protein kinase" evidence="18">
    <location>
        <begin position="352"/>
        <end position="626"/>
    </location>
</feature>
<dbReference type="InterPro" id="IPR017441">
    <property type="entry name" value="Protein_kinase_ATP_BS"/>
</dbReference>
<name>A0A6A6LYT3_HEVBR</name>
<keyword evidence="9" id="KW-0677">Repeat</keyword>